<feature type="region of interest" description="Disordered" evidence="1">
    <location>
        <begin position="1"/>
        <end position="93"/>
    </location>
</feature>
<evidence type="ECO:0000313" key="2">
    <source>
        <dbReference type="EMBL" id="SPD32679.1"/>
    </source>
</evidence>
<accession>A0A2N9J8A7</accession>
<name>A0A2N9J8A7_FAGSY</name>
<evidence type="ECO:0000256" key="1">
    <source>
        <dbReference type="SAM" id="MobiDB-lite"/>
    </source>
</evidence>
<sequence length="157" mass="17526">MRRRKCWRQCSRAPAPPHLLKPRTGASQLRFKKLAPRPNSSEDDLPFGGGNASIGGCTRPHAPVRLRPPSPRASMQKHVRGTRGHAPGTRSCHVSPRCAAMSVLITTSARHISMPRQHAMWPKKKKKEKFGETERGSSTVQHSSSRPLWPRLEAKFS</sequence>
<proteinExistence type="predicted"/>
<reference evidence="2" key="1">
    <citation type="submission" date="2018-02" db="EMBL/GenBank/DDBJ databases">
        <authorList>
            <person name="Cohen D.B."/>
            <person name="Kent A.D."/>
        </authorList>
    </citation>
    <scope>NUCLEOTIDE SEQUENCE</scope>
</reference>
<protein>
    <submittedName>
        <fullName evidence="2">Uncharacterized protein</fullName>
    </submittedName>
</protein>
<dbReference type="EMBL" id="OIVN01006415">
    <property type="protein sequence ID" value="SPD32679.1"/>
    <property type="molecule type" value="Genomic_DNA"/>
</dbReference>
<feature type="compositionally biased region" description="Polar residues" evidence="1">
    <location>
        <begin position="136"/>
        <end position="146"/>
    </location>
</feature>
<gene>
    <name evidence="2" type="ORF">FSB_LOCUS60561</name>
</gene>
<feature type="region of interest" description="Disordered" evidence="1">
    <location>
        <begin position="114"/>
        <end position="157"/>
    </location>
</feature>
<organism evidence="2">
    <name type="scientific">Fagus sylvatica</name>
    <name type="common">Beechnut</name>
    <dbReference type="NCBI Taxonomy" id="28930"/>
    <lineage>
        <taxon>Eukaryota</taxon>
        <taxon>Viridiplantae</taxon>
        <taxon>Streptophyta</taxon>
        <taxon>Embryophyta</taxon>
        <taxon>Tracheophyta</taxon>
        <taxon>Spermatophyta</taxon>
        <taxon>Magnoliopsida</taxon>
        <taxon>eudicotyledons</taxon>
        <taxon>Gunneridae</taxon>
        <taxon>Pentapetalae</taxon>
        <taxon>rosids</taxon>
        <taxon>fabids</taxon>
        <taxon>Fagales</taxon>
        <taxon>Fagaceae</taxon>
        <taxon>Fagus</taxon>
    </lineage>
</organism>
<dbReference type="AlphaFoldDB" id="A0A2N9J8A7"/>